<dbReference type="Gene3D" id="2.40.30.170">
    <property type="match status" value="1"/>
</dbReference>
<dbReference type="EMBL" id="JARXHW010000025">
    <property type="protein sequence ID" value="MDQ8208122.1"/>
    <property type="molecule type" value="Genomic_DNA"/>
</dbReference>
<dbReference type="Gene3D" id="2.40.420.20">
    <property type="match status" value="1"/>
</dbReference>
<evidence type="ECO:0000256" key="2">
    <source>
        <dbReference type="SAM" id="Coils"/>
    </source>
</evidence>
<dbReference type="InterPro" id="IPR006143">
    <property type="entry name" value="RND_pump_MFP"/>
</dbReference>
<evidence type="ECO:0000313" key="6">
    <source>
        <dbReference type="EMBL" id="MDQ8208122.1"/>
    </source>
</evidence>
<dbReference type="PANTHER" id="PTHR30469:SF15">
    <property type="entry name" value="HLYD FAMILY OF SECRETION PROTEINS"/>
    <property type="match status" value="1"/>
</dbReference>
<dbReference type="NCBIfam" id="TIGR01730">
    <property type="entry name" value="RND_mfp"/>
    <property type="match status" value="1"/>
</dbReference>
<dbReference type="InterPro" id="IPR058624">
    <property type="entry name" value="MdtA-like_HH"/>
</dbReference>
<protein>
    <submittedName>
        <fullName evidence="6">Efflux RND transporter periplasmic adaptor subunit</fullName>
    </submittedName>
</protein>
<dbReference type="Gene3D" id="2.40.50.100">
    <property type="match status" value="1"/>
</dbReference>
<accession>A0ABU1AVE8</accession>
<keyword evidence="7" id="KW-1185">Reference proteome</keyword>
<sequence>MIFYPFILAICCISLFLTACGDAELSTRQSVRPAAPVEVAAIERGLIRELRVFSGALEASASFPVSPKVSGLIEQIYVDIGDTVEQGAVVARLDNAEYKQALAKSQADLLVAQANLMEAESHLKIAQRAMERARVLRDRGVASEAEFDIAQSDLLAAQARLEVLRAQIQGAESAVQSARIQLGYTEVRAMWSGDASTRAVAERYADEGETLNALSPLLRIVDVDPLTGVFFVSEKDYPQLSVGQQVDLETDAYPGEIFTASIQRIAPVFQVSSRQARIEITVPNAELRLKPGMFVRAKVVVREVEQAQIVPDVALVTRSDSKGIFVVGQDGETARWRPVQTGVREGDRIQVIAEDLAGPVIVLGQQLVEDGSPISLVSSDLTE</sequence>
<evidence type="ECO:0000256" key="3">
    <source>
        <dbReference type="SAM" id="SignalP"/>
    </source>
</evidence>
<comment type="similarity">
    <text evidence="1">Belongs to the membrane fusion protein (MFP) (TC 8.A.1) family.</text>
</comment>
<dbReference type="Pfam" id="PF25954">
    <property type="entry name" value="Beta-barrel_RND_2"/>
    <property type="match status" value="1"/>
</dbReference>
<feature type="chain" id="PRO_5045724299" evidence="3">
    <location>
        <begin position="20"/>
        <end position="383"/>
    </location>
</feature>
<feature type="coiled-coil region" evidence="2">
    <location>
        <begin position="116"/>
        <end position="181"/>
    </location>
</feature>
<feature type="domain" description="CusB-like beta-barrel" evidence="5">
    <location>
        <begin position="232"/>
        <end position="299"/>
    </location>
</feature>
<proteinExistence type="inferred from homology"/>
<organism evidence="6 7">
    <name type="scientific">Thalassobacterium maritimum</name>
    <dbReference type="NCBI Taxonomy" id="3041265"/>
    <lineage>
        <taxon>Bacteria</taxon>
        <taxon>Pseudomonadati</taxon>
        <taxon>Verrucomicrobiota</taxon>
        <taxon>Opitutia</taxon>
        <taxon>Puniceicoccales</taxon>
        <taxon>Coraliomargaritaceae</taxon>
        <taxon>Thalassobacterium</taxon>
    </lineage>
</organism>
<evidence type="ECO:0000259" key="4">
    <source>
        <dbReference type="Pfam" id="PF25876"/>
    </source>
</evidence>
<evidence type="ECO:0000313" key="7">
    <source>
        <dbReference type="Proteomes" id="UP001225316"/>
    </source>
</evidence>
<evidence type="ECO:0000259" key="5">
    <source>
        <dbReference type="Pfam" id="PF25954"/>
    </source>
</evidence>
<evidence type="ECO:0000256" key="1">
    <source>
        <dbReference type="ARBA" id="ARBA00009477"/>
    </source>
</evidence>
<feature type="domain" description="Multidrug resistance protein MdtA-like alpha-helical hairpin" evidence="4">
    <location>
        <begin position="109"/>
        <end position="185"/>
    </location>
</feature>
<reference evidence="6 7" key="1">
    <citation type="submission" date="2023-04" db="EMBL/GenBank/DDBJ databases">
        <title>A novel bacteria isolated from coastal sediment.</title>
        <authorList>
            <person name="Liu X.-J."/>
            <person name="Du Z.-J."/>
        </authorList>
    </citation>
    <scope>NUCLEOTIDE SEQUENCE [LARGE SCALE GENOMIC DNA]</scope>
    <source>
        <strain evidence="6 7">SDUM461003</strain>
    </source>
</reference>
<dbReference type="Proteomes" id="UP001225316">
    <property type="component" value="Unassembled WGS sequence"/>
</dbReference>
<feature type="signal peptide" evidence="3">
    <location>
        <begin position="1"/>
        <end position="19"/>
    </location>
</feature>
<keyword evidence="3" id="KW-0732">Signal</keyword>
<dbReference type="PANTHER" id="PTHR30469">
    <property type="entry name" value="MULTIDRUG RESISTANCE PROTEIN MDTA"/>
    <property type="match status" value="1"/>
</dbReference>
<gene>
    <name evidence="6" type="ORF">QEH52_11425</name>
</gene>
<dbReference type="Pfam" id="PF25876">
    <property type="entry name" value="HH_MFP_RND"/>
    <property type="match status" value="1"/>
</dbReference>
<dbReference type="RefSeq" id="WP_308950573.1">
    <property type="nucleotide sequence ID" value="NZ_JARXHW010000025.1"/>
</dbReference>
<dbReference type="SUPFAM" id="SSF111369">
    <property type="entry name" value="HlyD-like secretion proteins"/>
    <property type="match status" value="1"/>
</dbReference>
<dbReference type="Gene3D" id="1.10.287.470">
    <property type="entry name" value="Helix hairpin bin"/>
    <property type="match status" value="1"/>
</dbReference>
<name>A0ABU1AVE8_9BACT</name>
<dbReference type="InterPro" id="IPR058792">
    <property type="entry name" value="Beta-barrel_RND_2"/>
</dbReference>
<comment type="caution">
    <text evidence="6">The sequence shown here is derived from an EMBL/GenBank/DDBJ whole genome shotgun (WGS) entry which is preliminary data.</text>
</comment>
<keyword evidence="2" id="KW-0175">Coiled coil</keyword>